<dbReference type="Pfam" id="PF13359">
    <property type="entry name" value="DDE_Tnp_4"/>
    <property type="match status" value="1"/>
</dbReference>
<keyword evidence="2" id="KW-0479">Metal-binding</keyword>
<dbReference type="Proteomes" id="UP000218785">
    <property type="component" value="Plasmid plasmid1"/>
</dbReference>
<gene>
    <name evidence="5" type="ORF">NIES37_70550</name>
</gene>
<evidence type="ECO:0000256" key="2">
    <source>
        <dbReference type="ARBA" id="ARBA00022723"/>
    </source>
</evidence>
<evidence type="ECO:0000313" key="6">
    <source>
        <dbReference type="Proteomes" id="UP000218785"/>
    </source>
</evidence>
<feature type="compositionally biased region" description="Basic residues" evidence="3">
    <location>
        <begin position="24"/>
        <end position="34"/>
    </location>
</feature>
<evidence type="ECO:0000259" key="4">
    <source>
        <dbReference type="Pfam" id="PF13359"/>
    </source>
</evidence>
<feature type="domain" description="DDE Tnp4" evidence="4">
    <location>
        <begin position="2"/>
        <end position="49"/>
    </location>
</feature>
<dbReference type="AlphaFoldDB" id="A0A1Z4NBJ0"/>
<dbReference type="RefSeq" id="WP_422641127.1">
    <property type="nucleotide sequence ID" value="NZ_CAWNJS010000002.1"/>
</dbReference>
<dbReference type="KEGG" id="ttq:NIES37_70550"/>
<feature type="compositionally biased region" description="Basic and acidic residues" evidence="3">
    <location>
        <begin position="1"/>
        <end position="19"/>
    </location>
</feature>
<organism evidence="5 6">
    <name type="scientific">Tolypothrix tenuis PCC 7101</name>
    <dbReference type="NCBI Taxonomy" id="231146"/>
    <lineage>
        <taxon>Bacteria</taxon>
        <taxon>Bacillati</taxon>
        <taxon>Cyanobacteriota</taxon>
        <taxon>Cyanophyceae</taxon>
        <taxon>Nostocales</taxon>
        <taxon>Tolypothrichaceae</taxon>
        <taxon>Tolypothrix</taxon>
    </lineage>
</organism>
<name>A0A1Z4NBJ0_9CYAN</name>
<keyword evidence="5" id="KW-0614">Plasmid</keyword>
<keyword evidence="6" id="KW-1185">Reference proteome</keyword>
<sequence>MIDGTEHPITRPQDREKQKQNYSGKKKRHTRKHSAAVDQTKRILVLSKALLRE</sequence>
<protein>
    <submittedName>
        <fullName evidence="5">Transposase</fullName>
    </submittedName>
</protein>
<proteinExistence type="predicted"/>
<comment type="cofactor">
    <cofactor evidence="1">
        <name>a divalent metal cation</name>
        <dbReference type="ChEBI" id="CHEBI:60240"/>
    </cofactor>
</comment>
<evidence type="ECO:0000256" key="1">
    <source>
        <dbReference type="ARBA" id="ARBA00001968"/>
    </source>
</evidence>
<reference evidence="5 6" key="1">
    <citation type="submission" date="2017-06" db="EMBL/GenBank/DDBJ databases">
        <title>Genome sequencing of cyanobaciteial culture collection at National Institute for Environmental Studies (NIES).</title>
        <authorList>
            <person name="Hirose Y."/>
            <person name="Shimura Y."/>
            <person name="Fujisawa T."/>
            <person name="Nakamura Y."/>
            <person name="Kawachi M."/>
        </authorList>
    </citation>
    <scope>NUCLEOTIDE SEQUENCE [LARGE SCALE GENOMIC DNA]</scope>
    <source>
        <strain evidence="5 6">NIES-37</strain>
        <plasmid evidence="6">Plasmid1 dna</plasmid>
    </source>
</reference>
<evidence type="ECO:0000313" key="5">
    <source>
        <dbReference type="EMBL" id="BAZ03042.1"/>
    </source>
</evidence>
<dbReference type="EMBL" id="AP018249">
    <property type="protein sequence ID" value="BAZ03042.1"/>
    <property type="molecule type" value="Genomic_DNA"/>
</dbReference>
<accession>A0A1Z4NBJ0</accession>
<feature type="region of interest" description="Disordered" evidence="3">
    <location>
        <begin position="1"/>
        <end position="39"/>
    </location>
</feature>
<dbReference type="InterPro" id="IPR027806">
    <property type="entry name" value="HARBI1_dom"/>
</dbReference>
<dbReference type="GO" id="GO:0046872">
    <property type="term" value="F:metal ion binding"/>
    <property type="evidence" value="ECO:0007669"/>
    <property type="project" value="UniProtKB-KW"/>
</dbReference>
<evidence type="ECO:0000256" key="3">
    <source>
        <dbReference type="SAM" id="MobiDB-lite"/>
    </source>
</evidence>
<geneLocation type="plasmid" evidence="6">
    <name>Plasmid1 dna</name>
</geneLocation>